<protein>
    <submittedName>
        <fullName evidence="1">Uncharacterized protein</fullName>
    </submittedName>
</protein>
<gene>
    <name evidence="1" type="ORF">L1987_21423</name>
</gene>
<reference evidence="2" key="1">
    <citation type="journal article" date="2022" name="Mol. Ecol. Resour.">
        <title>The genomes of chicory, endive, great burdock and yacon provide insights into Asteraceae palaeo-polyploidization history and plant inulin production.</title>
        <authorList>
            <person name="Fan W."/>
            <person name="Wang S."/>
            <person name="Wang H."/>
            <person name="Wang A."/>
            <person name="Jiang F."/>
            <person name="Liu H."/>
            <person name="Zhao H."/>
            <person name="Xu D."/>
            <person name="Zhang Y."/>
        </authorList>
    </citation>
    <scope>NUCLEOTIDE SEQUENCE [LARGE SCALE GENOMIC DNA]</scope>
    <source>
        <strain evidence="2">cv. Yunnan</strain>
    </source>
</reference>
<reference evidence="1 2" key="2">
    <citation type="journal article" date="2022" name="Mol. Ecol. Resour.">
        <title>The genomes of chicory, endive, great burdock and yacon provide insights into Asteraceae paleo-polyploidization history and plant inulin production.</title>
        <authorList>
            <person name="Fan W."/>
            <person name="Wang S."/>
            <person name="Wang H."/>
            <person name="Wang A."/>
            <person name="Jiang F."/>
            <person name="Liu H."/>
            <person name="Zhao H."/>
            <person name="Xu D."/>
            <person name="Zhang Y."/>
        </authorList>
    </citation>
    <scope>NUCLEOTIDE SEQUENCE [LARGE SCALE GENOMIC DNA]</scope>
    <source>
        <strain evidence="2">cv. Yunnan</strain>
        <tissue evidence="1">Leaves</tissue>
    </source>
</reference>
<organism evidence="1 2">
    <name type="scientific">Smallanthus sonchifolius</name>
    <dbReference type="NCBI Taxonomy" id="185202"/>
    <lineage>
        <taxon>Eukaryota</taxon>
        <taxon>Viridiplantae</taxon>
        <taxon>Streptophyta</taxon>
        <taxon>Embryophyta</taxon>
        <taxon>Tracheophyta</taxon>
        <taxon>Spermatophyta</taxon>
        <taxon>Magnoliopsida</taxon>
        <taxon>eudicotyledons</taxon>
        <taxon>Gunneridae</taxon>
        <taxon>Pentapetalae</taxon>
        <taxon>asterids</taxon>
        <taxon>campanulids</taxon>
        <taxon>Asterales</taxon>
        <taxon>Asteraceae</taxon>
        <taxon>Asteroideae</taxon>
        <taxon>Heliantheae alliance</taxon>
        <taxon>Millerieae</taxon>
        <taxon>Smallanthus</taxon>
    </lineage>
</organism>
<proteinExistence type="predicted"/>
<name>A0ACB9IUL8_9ASTR</name>
<comment type="caution">
    <text evidence="1">The sequence shown here is derived from an EMBL/GenBank/DDBJ whole genome shotgun (WGS) entry which is preliminary data.</text>
</comment>
<evidence type="ECO:0000313" key="1">
    <source>
        <dbReference type="EMBL" id="KAI3811695.1"/>
    </source>
</evidence>
<keyword evidence="2" id="KW-1185">Reference proteome</keyword>
<dbReference type="EMBL" id="CM042024">
    <property type="protein sequence ID" value="KAI3811695.1"/>
    <property type="molecule type" value="Genomic_DNA"/>
</dbReference>
<sequence>MEDEVSEVPPITVNTDDKNPTHVPPAAPLIPACSNSPVLDGDGFITVNRRKKKGPFKIQNKKQKPVQVRVFSQQPKVTHFRNEKVANVSWTRPEMASQATCQDGANRVEKKTDEWNLKWR</sequence>
<dbReference type="Proteomes" id="UP001056120">
    <property type="component" value="Linkage Group LG07"/>
</dbReference>
<accession>A0ACB9IUL8</accession>
<evidence type="ECO:0000313" key="2">
    <source>
        <dbReference type="Proteomes" id="UP001056120"/>
    </source>
</evidence>